<dbReference type="SUPFAM" id="SSF69318">
    <property type="entry name" value="Integrin alpha N-terminal domain"/>
    <property type="match status" value="1"/>
</dbReference>
<evidence type="ECO:0000256" key="2">
    <source>
        <dbReference type="SAM" id="SignalP"/>
    </source>
</evidence>
<keyword evidence="4" id="KW-1185">Reference proteome</keyword>
<dbReference type="Pfam" id="PF13517">
    <property type="entry name" value="FG-GAP_3"/>
    <property type="match status" value="1"/>
</dbReference>
<dbReference type="EMBL" id="JAOVQO010000005">
    <property type="protein sequence ID" value="MCU9847685.1"/>
    <property type="molecule type" value="Genomic_DNA"/>
</dbReference>
<protein>
    <submittedName>
        <fullName evidence="3">VCBS repeat-containing protein</fullName>
    </submittedName>
</protein>
<dbReference type="RefSeq" id="WP_263334415.1">
    <property type="nucleotide sequence ID" value="NZ_JAOVQO010000005.1"/>
</dbReference>
<dbReference type="Proteomes" id="UP001209535">
    <property type="component" value="Unassembled WGS sequence"/>
</dbReference>
<name>A0ABT2X219_9RHOB</name>
<dbReference type="InterPro" id="IPR013517">
    <property type="entry name" value="FG-GAP"/>
</dbReference>
<feature type="signal peptide" evidence="2">
    <location>
        <begin position="1"/>
        <end position="19"/>
    </location>
</feature>
<comment type="caution">
    <text evidence="3">The sequence shown here is derived from an EMBL/GenBank/DDBJ whole genome shotgun (WGS) entry which is preliminary data.</text>
</comment>
<keyword evidence="1 2" id="KW-0732">Signal</keyword>
<feature type="chain" id="PRO_5046506916" evidence="2">
    <location>
        <begin position="20"/>
        <end position="250"/>
    </location>
</feature>
<reference evidence="3 4" key="1">
    <citation type="submission" date="2022-10" db="EMBL/GenBank/DDBJ databases">
        <title>Defluviimonas sp. nov., isolated from ocean surface sediments.</title>
        <authorList>
            <person name="He W."/>
            <person name="Wang L."/>
            <person name="Zhang D.-F."/>
        </authorList>
    </citation>
    <scope>NUCLEOTIDE SEQUENCE [LARGE SCALE GENOMIC DNA]</scope>
    <source>
        <strain evidence="3 4">WL0024</strain>
    </source>
</reference>
<accession>A0ABT2X219</accession>
<gene>
    <name evidence="3" type="ORF">OEZ60_06660</name>
</gene>
<proteinExistence type="predicted"/>
<organism evidence="3 4">
    <name type="scientific">Albidovulum salinarum</name>
    <dbReference type="NCBI Taxonomy" id="2984153"/>
    <lineage>
        <taxon>Bacteria</taxon>
        <taxon>Pseudomonadati</taxon>
        <taxon>Pseudomonadota</taxon>
        <taxon>Alphaproteobacteria</taxon>
        <taxon>Rhodobacterales</taxon>
        <taxon>Paracoccaceae</taxon>
        <taxon>Albidovulum</taxon>
    </lineage>
</organism>
<evidence type="ECO:0000256" key="1">
    <source>
        <dbReference type="ARBA" id="ARBA00022729"/>
    </source>
</evidence>
<evidence type="ECO:0000313" key="3">
    <source>
        <dbReference type="EMBL" id="MCU9847685.1"/>
    </source>
</evidence>
<dbReference type="InterPro" id="IPR028994">
    <property type="entry name" value="Integrin_alpha_N"/>
</dbReference>
<evidence type="ECO:0000313" key="4">
    <source>
        <dbReference type="Proteomes" id="UP001209535"/>
    </source>
</evidence>
<sequence>MLRAALALLVALAASPLAARCTEGDGDWVRRACYEEPRSSGLYGHDILGATPEWSRIRVTLGPRGLRALRRGGTLEFETPDGTLFEDTAPRVADVDGDGRPELIVVQTDHRKGARLLAAGLDGSPYAATPFIGRRHRWLAPVGAADLDGDGKTEIAYVETPHLGKILKIVRLDGDRLAPVAAARGLTNHRIGDPFIQGRIASCGGRPTVLTADAGWSRIIGTTLAEGQLAIRDLGPYRDPSSFDRVAGCD</sequence>